<accession>A0A6J8EU68</accession>
<comment type="similarity">
    <text evidence="1">Belongs to the VPS13 family.</text>
</comment>
<organism evidence="3 4">
    <name type="scientific">Mytilus coruscus</name>
    <name type="common">Sea mussel</name>
    <dbReference type="NCBI Taxonomy" id="42192"/>
    <lineage>
        <taxon>Eukaryota</taxon>
        <taxon>Metazoa</taxon>
        <taxon>Spiralia</taxon>
        <taxon>Lophotrochozoa</taxon>
        <taxon>Mollusca</taxon>
        <taxon>Bivalvia</taxon>
        <taxon>Autobranchia</taxon>
        <taxon>Pteriomorphia</taxon>
        <taxon>Mytilida</taxon>
        <taxon>Mytiloidea</taxon>
        <taxon>Mytilidae</taxon>
        <taxon>Mytilinae</taxon>
        <taxon>Mytilus</taxon>
    </lineage>
</organism>
<reference evidence="3 4" key="1">
    <citation type="submission" date="2020-06" db="EMBL/GenBank/DDBJ databases">
        <authorList>
            <person name="Li R."/>
            <person name="Bekaert M."/>
        </authorList>
    </citation>
    <scope>NUCLEOTIDE SEQUENCE [LARGE SCALE GENOMIC DNA]</scope>
    <source>
        <strain evidence="4">wild</strain>
    </source>
</reference>
<evidence type="ECO:0000259" key="2">
    <source>
        <dbReference type="Pfam" id="PF25037"/>
    </source>
</evidence>
<dbReference type="PANTHER" id="PTHR16166">
    <property type="entry name" value="VACUOLAR PROTEIN SORTING-ASSOCIATED PROTEIN VPS13"/>
    <property type="match status" value="1"/>
</dbReference>
<evidence type="ECO:0000256" key="1">
    <source>
        <dbReference type="ARBA" id="ARBA00006545"/>
    </source>
</evidence>
<evidence type="ECO:0000313" key="3">
    <source>
        <dbReference type="EMBL" id="CAC5424189.1"/>
    </source>
</evidence>
<dbReference type="InterPro" id="IPR056748">
    <property type="entry name" value="VPS13-like_C"/>
</dbReference>
<dbReference type="PANTHER" id="PTHR16166:SF93">
    <property type="entry name" value="INTERMEMBRANE LIPID TRANSFER PROTEIN VPS13"/>
    <property type="match status" value="1"/>
</dbReference>
<proteinExistence type="inferred from homology"/>
<gene>
    <name evidence="3" type="ORF">MCOR_56113</name>
</gene>
<keyword evidence="4" id="KW-1185">Reference proteome</keyword>
<dbReference type="Pfam" id="PF25037">
    <property type="entry name" value="VPS13_C"/>
    <property type="match status" value="1"/>
</dbReference>
<dbReference type="GO" id="GO:0006623">
    <property type="term" value="P:protein targeting to vacuole"/>
    <property type="evidence" value="ECO:0007669"/>
    <property type="project" value="TreeGrafter"/>
</dbReference>
<dbReference type="GO" id="GO:0045053">
    <property type="term" value="P:protein retention in Golgi apparatus"/>
    <property type="evidence" value="ECO:0007669"/>
    <property type="project" value="TreeGrafter"/>
</dbReference>
<name>A0A6J8EU68_MYTCO</name>
<dbReference type="OrthoDB" id="428159at2759"/>
<evidence type="ECO:0000313" key="4">
    <source>
        <dbReference type="Proteomes" id="UP000507470"/>
    </source>
</evidence>
<sequence length="409" mass="45019">MPLNLLANKEPLKQYEILTAGILEKLIKRKTSDGCGGEGIQEIICSYAMKLFLKSAGVVIANAQEVSLTLDCFKGKRKFYNLDEIKKEVIEHYKSQAEEQWYMFLFGAEVLGSPVGVCRGIADGAKDLVFKPYEGAKQGPDKFVKGIADGVGSLFDHTVDGAAGSASKITGVLGKAAAASTFDDDYQKKRRQQMRNKQHASASERLASGGKGVVQGVFDGVTGIVRKPYQGAKKERVGGFFKGIGKGIVGVVTRPASGIIDLASESFEEIKRVAIPQVDVRRQRKPRMFSVDKIIRPYNKQEADGFMIMQETDEGKFASSDQFIAHAITSKNCRYVLILTDKRVIYANRGEILGNWDAEWSYTWGEIKEIPKRTLTGIEIVLTAKEGIFGKGYAKKDVRIFDSQTADVS</sequence>
<dbReference type="InterPro" id="IPR026847">
    <property type="entry name" value="VPS13"/>
</dbReference>
<feature type="domain" description="Intermembrane lipid transfer protein VPS13-like C-terminal" evidence="2">
    <location>
        <begin position="284"/>
        <end position="393"/>
    </location>
</feature>
<dbReference type="AlphaFoldDB" id="A0A6J8EU68"/>
<dbReference type="Proteomes" id="UP000507470">
    <property type="component" value="Unassembled WGS sequence"/>
</dbReference>
<protein>
    <submittedName>
        <fullName evidence="3">VPS13A_C</fullName>
    </submittedName>
</protein>
<dbReference type="EMBL" id="CACVKT020009964">
    <property type="protein sequence ID" value="CAC5424189.1"/>
    <property type="molecule type" value="Genomic_DNA"/>
</dbReference>